<dbReference type="GO" id="GO:0016137">
    <property type="term" value="P:glycoside metabolic process"/>
    <property type="evidence" value="ECO:0007669"/>
    <property type="project" value="UniProtKB-ARBA"/>
</dbReference>
<reference evidence="3 4" key="1">
    <citation type="journal article" date="2012" name="BMC Genomics">
        <title>Complete genome sequence of Saccharothrix espanaensis DSM 44229T and comparison to the other completely sequenced Pseudonocardiaceae.</title>
        <authorList>
            <person name="Strobel T."/>
            <person name="Al-Dilaimi A."/>
            <person name="Blom J."/>
            <person name="Gessner A."/>
            <person name="Kalinowski J."/>
            <person name="Luzhetska M."/>
            <person name="Puhler A."/>
            <person name="Szczepanowski R."/>
            <person name="Bechthold A."/>
            <person name="Ruckert C."/>
        </authorList>
    </citation>
    <scope>NUCLEOTIDE SEQUENCE [LARGE SCALE GENOMIC DNA]</scope>
    <source>
        <strain evidence="4">ATCC 51144 / DSM 44229 / JCM 9112 / NBRC 15066 / NRRL 15764</strain>
    </source>
</reference>
<gene>
    <name evidence="3" type="ordered locus">BN6_41120</name>
</gene>
<protein>
    <recommendedName>
        <fullName evidence="5">Secreted protein</fullName>
    </recommendedName>
</protein>
<dbReference type="HOGENOM" id="CLU_020070_0_0_11"/>
<feature type="chain" id="PRO_5003834049" description="Secreted protein" evidence="2">
    <location>
        <begin position="40"/>
        <end position="617"/>
    </location>
</feature>
<dbReference type="SUPFAM" id="SSF89372">
    <property type="entry name" value="Fucose-specific lectin"/>
    <property type="match status" value="1"/>
</dbReference>
<evidence type="ECO:0000256" key="2">
    <source>
        <dbReference type="SAM" id="SignalP"/>
    </source>
</evidence>
<dbReference type="PANTHER" id="PTHR12993:SF23">
    <property type="entry name" value="N-ACETYLGLUCOSAMINYLPHOSPHATIDYLINOSITOL DEACETYLASE"/>
    <property type="match status" value="1"/>
</dbReference>
<proteinExistence type="predicted"/>
<dbReference type="BioCyc" id="SESP1179773:BN6_RS19905-MONOMER"/>
<dbReference type="GO" id="GO:0000225">
    <property type="term" value="F:N-acetylglucosaminylphosphatidylinositol deacetylase activity"/>
    <property type="evidence" value="ECO:0007669"/>
    <property type="project" value="TreeGrafter"/>
</dbReference>
<dbReference type="InterPro" id="IPR024078">
    <property type="entry name" value="LmbE-like_dom_sf"/>
</dbReference>
<keyword evidence="2" id="KW-0732">Signal</keyword>
<dbReference type="KEGG" id="sesp:BN6_41120"/>
<dbReference type="SUPFAM" id="SSF102588">
    <property type="entry name" value="LmbE-like"/>
    <property type="match status" value="1"/>
</dbReference>
<dbReference type="PANTHER" id="PTHR12993">
    <property type="entry name" value="N-ACETYLGLUCOSAMINYL-PHOSPHATIDYLINOSITOL DE-N-ACETYLASE-RELATED"/>
    <property type="match status" value="1"/>
</dbReference>
<dbReference type="PROSITE" id="PS51257">
    <property type="entry name" value="PROKAR_LIPOPROTEIN"/>
    <property type="match status" value="1"/>
</dbReference>
<feature type="signal peptide" evidence="2">
    <location>
        <begin position="1"/>
        <end position="39"/>
    </location>
</feature>
<evidence type="ECO:0000313" key="3">
    <source>
        <dbReference type="EMBL" id="CCH31399.1"/>
    </source>
</evidence>
<dbReference type="PATRIC" id="fig|1179773.3.peg.4116"/>
<dbReference type="Pfam" id="PF02585">
    <property type="entry name" value="PIG-L"/>
    <property type="match status" value="1"/>
</dbReference>
<sequence>MRLGGSGFMALARPFALLVALALAVLVACGDPTAPPATADEVAYLQVVAHHDDDLLFMNPDVRDGVRSGHRLMTVFLTAGEAEEPDANGYSAARQAGARAAYARMAGVPDEWDGSAMALAGGRTAERYSLKSRPRVALVFLNLPEDADPRAAGGRGALSRLWRDRGGWVSVDTLVPTGGQVAEPSRYTGNGLVKVLAKLMEGFRPTVLRTQDPDPDPDYPFWLPLHDHPDHVMSARFAEAAARSYRRSPDRPALSVVGYRDYNIEDAPANLGPEQQNDKIGHFGEYQKHDKLAHGPAYDRWSRRMYYRWDRGTAWVGQAPDGRLHAFAVRGKDVIGWRQAGDRWESAAVDRPDGPLAAGLAVGRGVGGLTVCGRRLDNDGMTCRDDRGWVGLGSPDPGDARVGVPAVAAHRDGRLALFVRDARGGVSRVEQDGDGRWGSWDRLGGADVRDGLSAVPGPDGAPEVYAATATSVLRWAGGWDSSFPAVAPAGAPVAVADAGGTTVVVPVADTGEVLRATRTGGAWSAPVRGPGPGGPGRPAAVSADGAVVVVGRAGDGGVTTDASGAWAGIGGTPLDYPAAAVDPAGRLVVLLVGPDGRLHTSVRAERGGAFGPWQATP</sequence>
<dbReference type="InterPro" id="IPR003737">
    <property type="entry name" value="GlcNAc_PI_deacetylase-related"/>
</dbReference>
<dbReference type="Gene3D" id="2.120.10.70">
    <property type="entry name" value="Fucose-specific lectin"/>
    <property type="match status" value="1"/>
</dbReference>
<name>K0K3D2_SACES</name>
<organism evidence="3 4">
    <name type="scientific">Saccharothrix espanaensis (strain ATCC 51144 / DSM 44229 / JCM 9112 / NBRC 15066 / NRRL 15764)</name>
    <dbReference type="NCBI Taxonomy" id="1179773"/>
    <lineage>
        <taxon>Bacteria</taxon>
        <taxon>Bacillati</taxon>
        <taxon>Actinomycetota</taxon>
        <taxon>Actinomycetes</taxon>
        <taxon>Pseudonocardiales</taxon>
        <taxon>Pseudonocardiaceae</taxon>
        <taxon>Saccharothrix</taxon>
    </lineage>
</organism>
<keyword evidence="4" id="KW-1185">Reference proteome</keyword>
<dbReference type="Proteomes" id="UP000006281">
    <property type="component" value="Chromosome"/>
</dbReference>
<dbReference type="STRING" id="1179773.BN6_41120"/>
<dbReference type="EMBL" id="HE804045">
    <property type="protein sequence ID" value="CCH31399.1"/>
    <property type="molecule type" value="Genomic_DNA"/>
</dbReference>
<dbReference type="AlphaFoldDB" id="K0K3D2"/>
<evidence type="ECO:0008006" key="5">
    <source>
        <dbReference type="Google" id="ProtNLM"/>
    </source>
</evidence>
<dbReference type="Gene3D" id="3.40.50.10320">
    <property type="entry name" value="LmbE-like"/>
    <property type="match status" value="1"/>
</dbReference>
<accession>K0K3D2</accession>
<dbReference type="eggNOG" id="COG2120">
    <property type="taxonomic scope" value="Bacteria"/>
</dbReference>
<keyword evidence="1" id="KW-0862">Zinc</keyword>
<evidence type="ECO:0000313" key="4">
    <source>
        <dbReference type="Proteomes" id="UP000006281"/>
    </source>
</evidence>
<evidence type="ECO:0000256" key="1">
    <source>
        <dbReference type="ARBA" id="ARBA00022833"/>
    </source>
</evidence>